<dbReference type="GO" id="GO:0005737">
    <property type="term" value="C:cytoplasm"/>
    <property type="evidence" value="ECO:0007669"/>
    <property type="project" value="TreeGrafter"/>
</dbReference>
<name>A0A0N5AW08_9BILA</name>
<keyword evidence="5" id="KW-1185">Reference proteome</keyword>
<keyword evidence="3" id="KW-0175">Coiled coil</keyword>
<dbReference type="PANTHER" id="PTHR15711">
    <property type="entry name" value="RAP GTPASE-ACTIVATING PROTEIN"/>
    <property type="match status" value="1"/>
</dbReference>
<keyword evidence="1" id="KW-0343">GTPase activation</keyword>
<dbReference type="FunFam" id="3.40.50.11210:FF:000002">
    <property type="entry name" value="Signal-induced proliferation-associated 1-like protein 1"/>
    <property type="match status" value="1"/>
</dbReference>
<dbReference type="GO" id="GO:0005096">
    <property type="term" value="F:GTPase activator activity"/>
    <property type="evidence" value="ECO:0007669"/>
    <property type="project" value="UniProtKB-KW"/>
</dbReference>
<dbReference type="PANTHER" id="PTHR15711:SF22">
    <property type="entry name" value="RAP-GAP DOMAIN-CONTAINING PROTEIN"/>
    <property type="match status" value="1"/>
</dbReference>
<evidence type="ECO:0000259" key="4">
    <source>
        <dbReference type="PROSITE" id="PS50085"/>
    </source>
</evidence>
<sequence length="987" mass="111571">MAAERSYFIRLVLFTVNFSEWKPPYPLLSAHHDCVSLASAWGLGRQTKAELDFYISADAEIKQLRATRKRTADGKSNKMVVSCLGFRYHNQIIRLNAYIIYLMCCIFRNELGGEPRRHLGLIECEGSEDTHGEGQTWHRENLAAEVSVLEDVSNVYLGGRLCAARQTKNVIEPQPLGTHYYRHCFFGRPHLNYMGVDESGDPVVISVIRENPSRSFTGAESFALYRLIVRLGYREPLRVSIPEHFISETADKSNRALLKELLDLTCPNINLNHLHAVPLTKSFEEALVSIDEQPIHRQHKIGVLYCGPEQCTELEMYNNETGSKDFDDFLDFLGQRILLKGFTNYTGGLDTEKMTCGTHSIYAVYQSDEVMFHVSTLLPYSANNPQQLSRKRHVGNDMVTVVFQDKGALPFTPSSVLSQFQRVFIIIRVNEGSGDDVTYSMAVSRDEDLPSFGPVIPSCAIFQRSQEFRDFLLAKIINAEEAAARSPKFKAYAARNRRESLRNLIHHYLTHREKSTGLASRFLGGSLRRRGRENPIPILSGNLRGALSWLVTVYDFSQKRWIRSVLGISAETIVLFNITNGLVLFSTPTHSVIGWSAAERYIKLYYDHGQMLLIMFDKAYGNDGLSTVIQRLEKTTKGAPAEEMLLRRFRNAEPLGFNYHDEGVITDVELYRCAWNAGLRQGARIVEIEGHPIISLTSEEIKVYLSRTNMIHLLIVPAAEDGSPRRGCEDPNCPAAKGNQDRGLVFEAFTRQILTYEEARRTSYFAGQPTGDPILMSLVNRPYERMAASALPLPKISDVPGRTCDSIKGHLQNYSISRSPRVPRSQLLKKWSGSISDQLADQCVNKFTGKLYRSRSEESVEVFGGVLYRSGTPKGDLSQKKNGQGPKQMSWFEELLEKDVSFNVISQISRDKIRLENSSIQLKQMFDENRRLMECVATLTAEINRPHLTGIHHTNDPCLKEKVEMDKAVAIHSGNRRRDSRSGSAEE</sequence>
<dbReference type="InterPro" id="IPR050989">
    <property type="entry name" value="Rap1_Ran_GAP"/>
</dbReference>
<dbReference type="AlphaFoldDB" id="A0A0N5AW08"/>
<feature type="domain" description="Rap-GAP" evidence="4">
    <location>
        <begin position="287"/>
        <end position="504"/>
    </location>
</feature>
<accession>A0A0N5AW08</accession>
<proteinExistence type="predicted"/>
<evidence type="ECO:0000256" key="1">
    <source>
        <dbReference type="ARBA" id="ARBA00022468"/>
    </source>
</evidence>
<dbReference type="Gene3D" id="2.30.42.10">
    <property type="match status" value="1"/>
</dbReference>
<dbReference type="InterPro" id="IPR035974">
    <property type="entry name" value="Rap/Ran-GAP_sf"/>
</dbReference>
<dbReference type="GO" id="GO:0051056">
    <property type="term" value="P:regulation of small GTPase mediated signal transduction"/>
    <property type="evidence" value="ECO:0007669"/>
    <property type="project" value="InterPro"/>
</dbReference>
<evidence type="ECO:0000256" key="2">
    <source>
        <dbReference type="ARBA" id="ARBA00022553"/>
    </source>
</evidence>
<evidence type="ECO:0000256" key="3">
    <source>
        <dbReference type="ARBA" id="ARBA00023054"/>
    </source>
</evidence>
<dbReference type="InterPro" id="IPR036034">
    <property type="entry name" value="PDZ_sf"/>
</dbReference>
<protein>
    <submittedName>
        <fullName evidence="6">Rap-GAP domain-containing protein</fullName>
    </submittedName>
</protein>
<keyword evidence="2" id="KW-0597">Phosphoprotein</keyword>
<dbReference type="STRING" id="451379.A0A0N5AW08"/>
<evidence type="ECO:0000313" key="5">
    <source>
        <dbReference type="Proteomes" id="UP000046393"/>
    </source>
</evidence>
<dbReference type="Gene3D" id="3.40.50.11210">
    <property type="entry name" value="Rap/Ran-GAP"/>
    <property type="match status" value="1"/>
</dbReference>
<dbReference type="InterPro" id="IPR000331">
    <property type="entry name" value="Rap/Ran_GAP_dom"/>
</dbReference>
<reference evidence="6" key="1">
    <citation type="submission" date="2017-02" db="UniProtKB">
        <authorList>
            <consortium name="WormBaseParasite"/>
        </authorList>
    </citation>
    <scope>IDENTIFICATION</scope>
</reference>
<dbReference type="SUPFAM" id="SSF50156">
    <property type="entry name" value="PDZ domain-like"/>
    <property type="match status" value="1"/>
</dbReference>
<dbReference type="Proteomes" id="UP000046393">
    <property type="component" value="Unplaced"/>
</dbReference>
<organism evidence="5 6">
    <name type="scientific">Syphacia muris</name>
    <dbReference type="NCBI Taxonomy" id="451379"/>
    <lineage>
        <taxon>Eukaryota</taxon>
        <taxon>Metazoa</taxon>
        <taxon>Ecdysozoa</taxon>
        <taxon>Nematoda</taxon>
        <taxon>Chromadorea</taxon>
        <taxon>Rhabditida</taxon>
        <taxon>Spirurina</taxon>
        <taxon>Oxyuridomorpha</taxon>
        <taxon>Oxyuroidea</taxon>
        <taxon>Oxyuridae</taxon>
        <taxon>Syphacia</taxon>
    </lineage>
</organism>
<evidence type="ECO:0000313" key="6">
    <source>
        <dbReference type="WBParaSite" id="SMUV_0000909001-mRNA-1"/>
    </source>
</evidence>
<dbReference type="SUPFAM" id="SSF111347">
    <property type="entry name" value="Rap/Ran-GAP"/>
    <property type="match status" value="1"/>
</dbReference>
<dbReference type="Pfam" id="PF02145">
    <property type="entry name" value="Rap_GAP"/>
    <property type="match status" value="1"/>
</dbReference>
<dbReference type="WBParaSite" id="SMUV_0000909001-mRNA-1">
    <property type="protein sequence ID" value="SMUV_0000909001-mRNA-1"/>
    <property type="gene ID" value="SMUV_0000909001"/>
</dbReference>
<dbReference type="PROSITE" id="PS50085">
    <property type="entry name" value="RAPGAP"/>
    <property type="match status" value="1"/>
</dbReference>